<evidence type="ECO:0000256" key="4">
    <source>
        <dbReference type="ARBA" id="ARBA00022833"/>
    </source>
</evidence>
<evidence type="ECO:0000259" key="9">
    <source>
        <dbReference type="PROSITE" id="PS50103"/>
    </source>
</evidence>
<evidence type="ECO:0000313" key="10">
    <source>
        <dbReference type="EMBL" id="VDL18727.1"/>
    </source>
</evidence>
<comment type="similarity">
    <text evidence="6">Belongs to the SMDT1/EMRE family.</text>
</comment>
<keyword evidence="4 5" id="KW-0862">Zinc</keyword>
<feature type="coiled-coil region" evidence="7">
    <location>
        <begin position="47"/>
        <end position="98"/>
    </location>
</feature>
<proteinExistence type="inferred from homology"/>
<dbReference type="Gene3D" id="3.30.70.330">
    <property type="match status" value="2"/>
</dbReference>
<evidence type="ECO:0000256" key="5">
    <source>
        <dbReference type="PROSITE-ProRule" id="PRU00723"/>
    </source>
</evidence>
<reference evidence="12" key="1">
    <citation type="submission" date="2016-04" db="UniProtKB">
        <authorList>
            <consortium name="WormBaseParasite"/>
        </authorList>
    </citation>
    <scope>IDENTIFICATION</scope>
</reference>
<keyword evidence="3 5" id="KW-0863">Zinc-finger</keyword>
<dbReference type="GO" id="GO:0000398">
    <property type="term" value="P:mRNA splicing, via spliceosome"/>
    <property type="evidence" value="ECO:0007669"/>
    <property type="project" value="InterPro"/>
</dbReference>
<evidence type="ECO:0000256" key="2">
    <source>
        <dbReference type="ARBA" id="ARBA00022737"/>
    </source>
</evidence>
<dbReference type="GO" id="GO:0008270">
    <property type="term" value="F:zinc ion binding"/>
    <property type="evidence" value="ECO:0007669"/>
    <property type="project" value="UniProtKB-KW"/>
</dbReference>
<evidence type="ECO:0000256" key="3">
    <source>
        <dbReference type="ARBA" id="ARBA00022771"/>
    </source>
</evidence>
<dbReference type="InterPro" id="IPR036855">
    <property type="entry name" value="Znf_CCCH_sf"/>
</dbReference>
<dbReference type="SMART" id="SM00356">
    <property type="entry name" value="ZnF_C3H1"/>
    <property type="match status" value="3"/>
</dbReference>
<protein>
    <recommendedName>
        <fullName evidence="6">Essential MCU regulator, mitochondrial</fullName>
    </recommendedName>
    <alternativeName>
        <fullName evidence="6">Single-pass membrane protein with aspartate-rich tail 1, mitochondrial</fullName>
    </alternativeName>
</protein>
<dbReference type="WBParaSite" id="HDID_0000126501-mRNA-1">
    <property type="protein sequence ID" value="HDID_0000126501-mRNA-1"/>
    <property type="gene ID" value="HDID_0000126501"/>
</dbReference>
<feature type="domain" description="C3H1-type" evidence="9">
    <location>
        <begin position="134"/>
        <end position="162"/>
    </location>
</feature>
<feature type="region of interest" description="Disordered" evidence="8">
    <location>
        <begin position="330"/>
        <end position="371"/>
    </location>
</feature>
<keyword evidence="6" id="KW-0813">Transport</keyword>
<feature type="compositionally biased region" description="Basic and acidic residues" evidence="8">
    <location>
        <begin position="664"/>
        <end position="675"/>
    </location>
</feature>
<feature type="zinc finger region" description="C3H1-type" evidence="5">
    <location>
        <begin position="134"/>
        <end position="162"/>
    </location>
</feature>
<dbReference type="OrthoDB" id="75923at2759"/>
<dbReference type="EMBL" id="UYSG01000224">
    <property type="protein sequence ID" value="VDL18727.1"/>
    <property type="molecule type" value="Genomic_DNA"/>
</dbReference>
<dbReference type="Pfam" id="PF00642">
    <property type="entry name" value="zf-CCCH"/>
    <property type="match status" value="1"/>
</dbReference>
<dbReference type="InterPro" id="IPR018782">
    <property type="entry name" value="MCU_reg"/>
</dbReference>
<feature type="domain" description="C3H1-type" evidence="9">
    <location>
        <begin position="380"/>
        <end position="408"/>
    </location>
</feature>
<comment type="function">
    <text evidence="6">Essential regulatory subunit of the mitochondrial calcium uniporter complex (uniplex), a complex that mediates calcium uptake into mitochondria.</text>
</comment>
<feature type="region of interest" description="Disordered" evidence="8">
    <location>
        <begin position="1"/>
        <end position="20"/>
    </location>
</feature>
<dbReference type="PRINTS" id="PR01848">
    <property type="entry name" value="U2AUXFACTOR"/>
</dbReference>
<evidence type="ECO:0000256" key="6">
    <source>
        <dbReference type="RuleBase" id="RU369077"/>
    </source>
</evidence>
<keyword evidence="6" id="KW-0406">Ion transport</keyword>
<keyword evidence="2" id="KW-0677">Repeat</keyword>
<keyword evidence="6" id="KW-0809">Transit peptide</keyword>
<reference evidence="10 11" key="2">
    <citation type="submission" date="2018-11" db="EMBL/GenBank/DDBJ databases">
        <authorList>
            <consortium name="Pathogen Informatics"/>
        </authorList>
    </citation>
    <scope>NUCLEOTIDE SEQUENCE [LARGE SCALE GENOMIC DNA]</scope>
</reference>
<evidence type="ECO:0000256" key="8">
    <source>
        <dbReference type="SAM" id="MobiDB-lite"/>
    </source>
</evidence>
<dbReference type="InterPro" id="IPR000571">
    <property type="entry name" value="Znf_CCCH"/>
</dbReference>
<gene>
    <name evidence="10" type="ORF">HDID_LOCUS1266</name>
</gene>
<dbReference type="GO" id="GO:0003723">
    <property type="term" value="F:RNA binding"/>
    <property type="evidence" value="ECO:0007669"/>
    <property type="project" value="InterPro"/>
</dbReference>
<sequence>MSQAPNEGDRLSHRAKRKLRKKLARQLVRRRNAQLRDQNSEKDIVTEEEVARMLAEEELEKQRHDEEERKWIVRERIAQEIFAQKKALEEAEQKHKQEILKAAPAKETVIQTFSPQTSVNLLPSHCPEPPHFNWKREELCQFFWKTGACRYGDRCSRQHPLPPLHSSDIASLGLSHSNPPRLILIIENMFNHFSLQCDPLEADETQLLIDYRDFYADVRPELENICGGPLEVFRCCRNALPHLRGNVYIQFTQHPAIASDIALRLSSRLYDGKQLVARLAYLGEGWESAICGTLNIYFFTGCQLRGKCPRGDINCNYLHIFPNPAERTDDVLINPSSHRAGAKRSRESRRSRNRSDSERHSTRHQSNMESSKKWFIEQKTKNVRLCEHFWKTGACQFLGFCLSYHPKPPLHAVHVERFKLKTINTCPLVIIIENMFDHPSLKGDSFNVDESKLLPDYNDFYADVRFELENECGEPIKTFRCCKNTSLHLRGNVYIESTRNLNAALYIASRLRRRTYNGKPLVARVAYLGRGWESAICGTLKPFPRVVSATSHISYSFHCLRVIQERKLSNWRQALQQEVLRAKLDRMEDIENTGIVGEKDPLQYSPLVGPPALVRIGSDRVTDIVIGEDIGEKDLLQHRRRRGHRRKRSTSKRSRTRNGSVTSDKNRSRSEEKGRNRDDKLLVFRPLLRMIARSIISRVQSFRLFSSNGFDFQGAYNLSGSLRDRPKIDRYGAWKSLSIAVPFIILGGYISMKGAAYLEEHDIFVPEDDD</sequence>
<evidence type="ECO:0000256" key="7">
    <source>
        <dbReference type="SAM" id="Coils"/>
    </source>
</evidence>
<dbReference type="GO" id="GO:1990246">
    <property type="term" value="C:uniplex complex"/>
    <property type="evidence" value="ECO:0007669"/>
    <property type="project" value="UniProtKB-UniRule"/>
</dbReference>
<keyword evidence="6" id="KW-0496">Mitochondrion</keyword>
<organism evidence="12">
    <name type="scientific">Hymenolepis diminuta</name>
    <name type="common">Rat tapeworm</name>
    <dbReference type="NCBI Taxonomy" id="6216"/>
    <lineage>
        <taxon>Eukaryota</taxon>
        <taxon>Metazoa</taxon>
        <taxon>Spiralia</taxon>
        <taxon>Lophotrochozoa</taxon>
        <taxon>Platyhelminthes</taxon>
        <taxon>Cestoda</taxon>
        <taxon>Eucestoda</taxon>
        <taxon>Cyclophyllidea</taxon>
        <taxon>Hymenolepididae</taxon>
        <taxon>Hymenolepis</taxon>
    </lineage>
</organism>
<dbReference type="PANTHER" id="PTHR12620">
    <property type="entry name" value="U2 SNRNP AUXILIARY FACTOR, SMALL SUBUNIT"/>
    <property type="match status" value="1"/>
</dbReference>
<keyword evidence="7" id="KW-0175">Coiled coil</keyword>
<dbReference type="SUPFAM" id="SSF90229">
    <property type="entry name" value="CCCH zinc finger"/>
    <property type="match status" value="1"/>
</dbReference>
<dbReference type="GO" id="GO:0051560">
    <property type="term" value="P:mitochondrial calcium ion homeostasis"/>
    <property type="evidence" value="ECO:0007669"/>
    <property type="project" value="UniProtKB-UniRule"/>
</dbReference>
<keyword evidence="1 5" id="KW-0479">Metal-binding</keyword>
<dbReference type="Gene3D" id="4.10.1000.10">
    <property type="entry name" value="Zinc finger, CCCH-type"/>
    <property type="match status" value="1"/>
</dbReference>
<keyword evidence="6" id="KW-0106">Calcium</keyword>
<keyword evidence="6" id="KW-0999">Mitochondrion inner membrane</keyword>
<feature type="zinc finger region" description="C3H1-type" evidence="5">
    <location>
        <begin position="380"/>
        <end position="408"/>
    </location>
</feature>
<keyword evidence="6" id="KW-0472">Membrane</keyword>
<feature type="compositionally biased region" description="Basic and acidic residues" evidence="8">
    <location>
        <begin position="344"/>
        <end position="360"/>
    </location>
</feature>
<evidence type="ECO:0000313" key="11">
    <source>
        <dbReference type="Proteomes" id="UP000274504"/>
    </source>
</evidence>
<dbReference type="Proteomes" id="UP000274504">
    <property type="component" value="Unassembled WGS sequence"/>
</dbReference>
<evidence type="ECO:0000256" key="1">
    <source>
        <dbReference type="ARBA" id="ARBA00022723"/>
    </source>
</evidence>
<comment type="subcellular location">
    <subcellularLocation>
        <location evidence="6">Mitochondrion inner membrane</location>
        <topology evidence="6">Single-pass membrane protein</topology>
    </subcellularLocation>
</comment>
<comment type="subunit">
    <text evidence="6">Component of the uniplex complex. Interacts (via the transmembrane region) with MCU (via the first transmembrane region); the interaction is direct.</text>
</comment>
<feature type="compositionally biased region" description="Basic residues" evidence="8">
    <location>
        <begin position="638"/>
        <end position="656"/>
    </location>
</feature>
<accession>A0A158QCC2</accession>
<dbReference type="Pfam" id="PF10161">
    <property type="entry name" value="DDDD"/>
    <property type="match status" value="1"/>
</dbReference>
<dbReference type="GO" id="GO:0036444">
    <property type="term" value="P:calcium import into the mitochondrion"/>
    <property type="evidence" value="ECO:0007669"/>
    <property type="project" value="UniProtKB-UniRule"/>
</dbReference>
<dbReference type="PROSITE" id="PS50103">
    <property type="entry name" value="ZF_C3H1"/>
    <property type="match status" value="2"/>
</dbReference>
<dbReference type="AlphaFoldDB" id="A0A158QCC2"/>
<name>A0A158QCC2_HYMDI</name>
<feature type="region of interest" description="Disordered" evidence="8">
    <location>
        <begin position="636"/>
        <end position="675"/>
    </location>
</feature>
<keyword evidence="6" id="KW-0109">Calcium transport</keyword>
<evidence type="ECO:0000313" key="12">
    <source>
        <dbReference type="WBParaSite" id="HDID_0000126501-mRNA-1"/>
    </source>
</evidence>
<dbReference type="InterPro" id="IPR012677">
    <property type="entry name" value="Nucleotide-bd_a/b_plait_sf"/>
</dbReference>
<dbReference type="STRING" id="6216.A0A158QCC2"/>
<dbReference type="GO" id="GO:0089701">
    <property type="term" value="C:U2AF complex"/>
    <property type="evidence" value="ECO:0007669"/>
    <property type="project" value="InterPro"/>
</dbReference>
<dbReference type="InterPro" id="IPR009145">
    <property type="entry name" value="U2AF_small"/>
</dbReference>